<feature type="region of interest" description="Disordered" evidence="2">
    <location>
        <begin position="269"/>
        <end position="292"/>
    </location>
</feature>
<feature type="compositionally biased region" description="Basic and acidic residues" evidence="2">
    <location>
        <begin position="1395"/>
        <end position="1408"/>
    </location>
</feature>
<dbReference type="PANTHER" id="PTHR23159">
    <property type="entry name" value="CENTROSOMAL PROTEIN 2"/>
    <property type="match status" value="1"/>
</dbReference>
<feature type="compositionally biased region" description="Basic and acidic residues" evidence="2">
    <location>
        <begin position="878"/>
        <end position="904"/>
    </location>
</feature>
<feature type="compositionally biased region" description="Polar residues" evidence="2">
    <location>
        <begin position="842"/>
        <end position="859"/>
    </location>
</feature>
<feature type="region of interest" description="Disordered" evidence="2">
    <location>
        <begin position="741"/>
        <end position="1088"/>
    </location>
</feature>
<feature type="compositionally biased region" description="Polar residues" evidence="2">
    <location>
        <begin position="269"/>
        <end position="284"/>
    </location>
</feature>
<feature type="compositionally biased region" description="Basic and acidic residues" evidence="2">
    <location>
        <begin position="813"/>
        <end position="822"/>
    </location>
</feature>
<feature type="coiled-coil region" evidence="1">
    <location>
        <begin position="296"/>
        <end position="358"/>
    </location>
</feature>
<comment type="caution">
    <text evidence="3">The sequence shown here is derived from an EMBL/GenBank/DDBJ whole genome shotgun (WGS) entry which is preliminary data.</text>
</comment>
<protein>
    <submittedName>
        <fullName evidence="3">Uncharacterized protein</fullName>
    </submittedName>
</protein>
<evidence type="ECO:0000256" key="1">
    <source>
        <dbReference type="SAM" id="Coils"/>
    </source>
</evidence>
<feature type="compositionally biased region" description="Basic and acidic residues" evidence="2">
    <location>
        <begin position="1595"/>
        <end position="1616"/>
    </location>
</feature>
<sequence length="2058" mass="231669">MTAQFLPFSFATYVQQCPASPVTAQTALFETQFKGRIIKWSLHCEQSSPDRALFRDTASDPSKPFQIILLPKTGQLPSFQANTAPWITAELDACNSQQLTLVYSPSIHPDSVSPITFSRFRENILNEQKVYNFALSAFWAKVNLSIIGVLQNITGSFNRTDTGQNFEASAQFIVQDPLHNNDIEPVIIYVPAGSVQLAQQLRQINPTLSVEIVAQPMDKVGGKHHMALVRIVQYIDQDYPYPKGKGQSQSSSFSPAISAIPQHLTQSIRPSHTQLPPSQFNPSIPSGAPAGDNRELEAVKHELEQVREERDRIQVERDQIFSQFVTHNSSSQGQMAEIERMKEESAQKSLTINRLQELLDEQRLETEKNGNELKALKLKFANISAISEETTQRIADQAAQLEELKLQARVAATNQQYAQKMEEVNNELQASLFISRGKEMAYQRKITELEEDLPKWKQLFETSNPQPTRTLSQQEIANLQAELSQLKQINKELHERLQKQKDNATQMSILVHTMTSQLEQAGITPIRQPQQETRSTLSSYPSSSSRSHPERVEPDIQRYQTTREGRTDVRSTLPGYESRSAVPAHDMWMSVSNPSRKPKQTAPPIQSNQPSSTPTTTRSDLQEAYAFNRIHLIPNIPFGTTRNQLVEELEKSREINSHVTNVFIENTKVVKERDLCGVIIYESAEDRKEQGNHNTLHIFNKAVQLRTAKGWKDIPTLLHYFLSASCPAMPIKASFIKQSTHIDKPPNTQPKPPVTNPKTTSRQENEIKTNIPVPKNKKQSANQIQGKPKGGGRTEQNAEDNDKQGERINISSLRREDFKSEGKPIVQESILPAPKPKANKSKIITSFTPNQDPDVTQVSKLDHPDETSHKTSNQSQSKIDKETNKHDERQMTPWEKKKAEKDKLPPTTVVQPQKIDPLILEFRRKQEEKERKLKLQAQQGPKQKLKENPLISWTPADTPKPLISETPQRTDHHNSDEKHPEGEGEKKGQFTFKGIDLRGKDEPRPNWRQKIENNRDLQLRSQKEENENRKRILEKQEDEQNAKEVLDRLKLSTHESESDSDSLAPPEGLLLEDEESESEASQQAHDETDFETAAVFDLSTSQLAKYIEQYDPLDSSQIDTASMPTSLKHLFQLEPSPPGALLSSSLFHPSRLCLSYSLWNADIGSCLCALINTQSFLFKRSILLPASVHLIASPQFSITPSQIKQDIFTSLQHTHSISFSETYPEPLAPSTPIPSPITLTITLKPTQTPSLALWNSACYLWDLHNLTPIKIDNPTYIVNLEKVLHNNPVEEIQRDLRWDEQVEDEDKSSRIEWLKDVDVDGLIRFLSELPTLKKISPFSSLSLYSLPGTLFSLSNKPTITGSSFSSRLLALLQGRMVKRAYPGFTCLYADDEKEEEKRKEEERKRKEENPDEEKPDSGPSNEHDAYQQTIEQKRLNRERRIRKEESTLEQEANVAFSLFDWIVFDEDQEEAKFGEGRKEWMEKVRAKEEDELFTNCLFVVEGHVDNLPTLIPPAIFLPLTSTHTILLVPPSALHLLPSDLLLHSSTSTSHPFTKTQLLETVQREMKKQKLFPVRFDDALAEVIVAMGLWVVGDEKKEEPTKEQPTEVSKDQIEKAKQAKSKSKHHTSSLLRFFLSSHPAICQIHLHPPQAPATTTPVSGSALSLLSSSFLSRVIDEAGEVSGTSSAEPLTLNAQVLLEGIVNAIAHSDYEMVSGGEEAEAELKKEEERKKKKEEEAALNPPSDQNWDSILPTSDQLSILSTKDDTKPKKNLSPLLSIHIYPLQLVMSNPCSFHPSTSISSSSLLSPLSFSPNPLIVSALVRFGLMSGTGCGRGIRSFTSLHFGMPPPRAIVVMSEEGTAPVHAQWLQMLYPALTPPGQPTKMQELFRHVQKLSWEAVHADYKMLYGSGQGTAMNEIVVLQAMNGIRPMIETAAFVAMSTETSHFEAGISSTLVEQHLGTHGWNAMLEISNRLGPLSPVEFVDTNNPTAFGYTAQVTGCRLNRIIRDYLNGHRTSLNLDTEDYFHPQQARGASLYPAMTSHSQYPHGPQMSTQPSMPTH</sequence>
<evidence type="ECO:0000313" key="3">
    <source>
        <dbReference type="EMBL" id="KAK2963308.1"/>
    </source>
</evidence>
<feature type="compositionally biased region" description="Basic and acidic residues" evidence="2">
    <location>
        <begin position="995"/>
        <end position="1057"/>
    </location>
</feature>
<organism evidence="3 4">
    <name type="scientific">Blattamonas nauphoetae</name>
    <dbReference type="NCBI Taxonomy" id="2049346"/>
    <lineage>
        <taxon>Eukaryota</taxon>
        <taxon>Metamonada</taxon>
        <taxon>Preaxostyla</taxon>
        <taxon>Oxymonadida</taxon>
        <taxon>Blattamonas</taxon>
    </lineage>
</organism>
<dbReference type="Proteomes" id="UP001281761">
    <property type="component" value="Unassembled WGS sequence"/>
</dbReference>
<name>A0ABQ9YHV1_9EUKA</name>
<feature type="coiled-coil region" evidence="1">
    <location>
        <begin position="469"/>
        <end position="503"/>
    </location>
</feature>
<gene>
    <name evidence="3" type="ORF">BLNAU_1842</name>
</gene>
<feature type="compositionally biased region" description="Basic and acidic residues" evidence="2">
    <location>
        <begin position="860"/>
        <end position="869"/>
    </location>
</feature>
<feature type="region of interest" description="Disordered" evidence="2">
    <location>
        <begin position="523"/>
        <end position="618"/>
    </location>
</feature>
<accession>A0ABQ9YHV1</accession>
<feature type="compositionally biased region" description="Polar residues" evidence="2">
    <location>
        <begin position="2038"/>
        <end position="2058"/>
    </location>
</feature>
<evidence type="ECO:0000256" key="2">
    <source>
        <dbReference type="SAM" id="MobiDB-lite"/>
    </source>
</evidence>
<feature type="region of interest" description="Disordered" evidence="2">
    <location>
        <begin position="1595"/>
        <end position="1623"/>
    </location>
</feature>
<keyword evidence="1" id="KW-0175">Coiled coil</keyword>
<feature type="compositionally biased region" description="Low complexity" evidence="2">
    <location>
        <begin position="603"/>
        <end position="618"/>
    </location>
</feature>
<feature type="region of interest" description="Disordered" evidence="2">
    <location>
        <begin position="1392"/>
        <end position="1427"/>
    </location>
</feature>
<feature type="compositionally biased region" description="Basic and acidic residues" evidence="2">
    <location>
        <begin position="547"/>
        <end position="569"/>
    </location>
</feature>
<proteinExistence type="predicted"/>
<feature type="compositionally biased region" description="Basic and acidic residues" evidence="2">
    <location>
        <begin position="968"/>
        <end position="988"/>
    </location>
</feature>
<feature type="region of interest" description="Disordered" evidence="2">
    <location>
        <begin position="2037"/>
        <end position="2058"/>
    </location>
</feature>
<dbReference type="EMBL" id="JARBJD010000007">
    <property type="protein sequence ID" value="KAK2963308.1"/>
    <property type="molecule type" value="Genomic_DNA"/>
</dbReference>
<dbReference type="PANTHER" id="PTHR23159:SF31">
    <property type="entry name" value="CENTROSOME-ASSOCIATED PROTEIN CEP250 ISOFORM X1"/>
    <property type="match status" value="1"/>
</dbReference>
<reference evidence="3 4" key="1">
    <citation type="journal article" date="2022" name="bioRxiv">
        <title>Genomics of Preaxostyla Flagellates Illuminates Evolutionary Transitions and the Path Towards Mitochondrial Loss.</title>
        <authorList>
            <person name="Novak L.V.F."/>
            <person name="Treitli S.C."/>
            <person name="Pyrih J."/>
            <person name="Halakuc P."/>
            <person name="Pipaliya S.V."/>
            <person name="Vacek V."/>
            <person name="Brzon O."/>
            <person name="Soukal P."/>
            <person name="Eme L."/>
            <person name="Dacks J.B."/>
            <person name="Karnkowska A."/>
            <person name="Elias M."/>
            <person name="Hampl V."/>
        </authorList>
    </citation>
    <scope>NUCLEOTIDE SEQUENCE [LARGE SCALE GENOMIC DNA]</scope>
    <source>
        <strain evidence="3">NAU3</strain>
        <tissue evidence="3">Gut</tissue>
    </source>
</reference>
<keyword evidence="4" id="KW-1185">Reference proteome</keyword>
<feature type="compositionally biased region" description="Basic and acidic residues" evidence="2">
    <location>
        <begin position="1720"/>
        <end position="1735"/>
    </location>
</feature>
<evidence type="ECO:0000313" key="4">
    <source>
        <dbReference type="Proteomes" id="UP001281761"/>
    </source>
</evidence>
<feature type="compositionally biased region" description="Basic and acidic residues" evidence="2">
    <location>
        <begin position="921"/>
        <end position="933"/>
    </location>
</feature>
<feature type="compositionally biased region" description="Low complexity" evidence="2">
    <location>
        <begin position="535"/>
        <end position="546"/>
    </location>
</feature>
<feature type="region of interest" description="Disordered" evidence="2">
    <location>
        <begin position="1715"/>
        <end position="1749"/>
    </location>
</feature>